<dbReference type="STRING" id="1348853.LK12_11220"/>
<gene>
    <name evidence="1" type="ORF">LK12_11220</name>
</gene>
<organism evidence="1 2">
    <name type="scientific">Novosphingobium malaysiense</name>
    <dbReference type="NCBI Taxonomy" id="1348853"/>
    <lineage>
        <taxon>Bacteria</taxon>
        <taxon>Pseudomonadati</taxon>
        <taxon>Pseudomonadota</taxon>
        <taxon>Alphaproteobacteria</taxon>
        <taxon>Sphingomonadales</taxon>
        <taxon>Sphingomonadaceae</taxon>
        <taxon>Novosphingobium</taxon>
    </lineage>
</organism>
<comment type="caution">
    <text evidence="1">The sequence shown here is derived from an EMBL/GenBank/DDBJ whole genome shotgun (WGS) entry which is preliminary data.</text>
</comment>
<keyword evidence="2" id="KW-1185">Reference proteome</keyword>
<dbReference type="Proteomes" id="UP000031057">
    <property type="component" value="Unassembled WGS sequence"/>
</dbReference>
<name>A0A0B1ZLI1_9SPHN</name>
<dbReference type="EMBL" id="JTDI01000003">
    <property type="protein sequence ID" value="KHK91970.1"/>
    <property type="molecule type" value="Genomic_DNA"/>
</dbReference>
<proteinExistence type="predicted"/>
<dbReference type="GO" id="GO:0016787">
    <property type="term" value="F:hydrolase activity"/>
    <property type="evidence" value="ECO:0007669"/>
    <property type="project" value="UniProtKB-KW"/>
</dbReference>
<sequence length="143" mass="15490">MALAMGVAQPAAASAGRSEAEILRRLDIMLMVTSLRCRTTSDDFRVDYGAFTRNHLGELNAANRDLRIELTGRNGTRGADRALDRISVTIANQYGAGHPWLSCAQLRQATKNLAKVEGHETLVKAADQLLDAHPRPLLALAGQ</sequence>
<accession>A0A0B1ZLI1</accession>
<evidence type="ECO:0000313" key="2">
    <source>
        <dbReference type="Proteomes" id="UP000031057"/>
    </source>
</evidence>
<keyword evidence="1" id="KW-0378">Hydrolase</keyword>
<dbReference type="AlphaFoldDB" id="A0A0B1ZLI1"/>
<reference evidence="1 2" key="1">
    <citation type="submission" date="2014-10" db="EMBL/GenBank/DDBJ databases">
        <title>Genome sequence of Novosphingobium malaysiense MUSC 273(T).</title>
        <authorList>
            <person name="Lee L.-H."/>
        </authorList>
    </citation>
    <scope>NUCLEOTIDE SEQUENCE [LARGE SCALE GENOMIC DNA]</scope>
    <source>
        <strain evidence="1 2">MUSC 273</strain>
    </source>
</reference>
<evidence type="ECO:0000313" key="1">
    <source>
        <dbReference type="EMBL" id="KHK91970.1"/>
    </source>
</evidence>
<protein>
    <submittedName>
        <fullName evidence="1">S-adenosyl-L-homocysteine hydrolase</fullName>
    </submittedName>
</protein>